<accession>A0ABT5VIA3</accession>
<dbReference type="Pfam" id="PF22116">
    <property type="entry name" value="DUF6944"/>
    <property type="match status" value="1"/>
</dbReference>
<gene>
    <name evidence="1" type="ORF">N7Z68_17615</name>
</gene>
<dbReference type="RefSeq" id="WP_275119790.1">
    <property type="nucleotide sequence ID" value="NZ_JAOTPO010000014.1"/>
</dbReference>
<proteinExistence type="predicted"/>
<dbReference type="EMBL" id="JAOTPO010000014">
    <property type="protein sequence ID" value="MDE5415181.1"/>
    <property type="molecule type" value="Genomic_DNA"/>
</dbReference>
<keyword evidence="2" id="KW-1185">Reference proteome</keyword>
<protein>
    <submittedName>
        <fullName evidence="1">Uncharacterized protein</fullName>
    </submittedName>
</protein>
<organism evidence="1 2">
    <name type="scientific">Alkalihalobacterium chitinilyticum</name>
    <dbReference type="NCBI Taxonomy" id="2980103"/>
    <lineage>
        <taxon>Bacteria</taxon>
        <taxon>Bacillati</taxon>
        <taxon>Bacillota</taxon>
        <taxon>Bacilli</taxon>
        <taxon>Bacillales</taxon>
        <taxon>Bacillaceae</taxon>
        <taxon>Alkalihalobacterium</taxon>
    </lineage>
</organism>
<dbReference type="InterPro" id="IPR054224">
    <property type="entry name" value="DUF6944"/>
</dbReference>
<reference evidence="1" key="1">
    <citation type="submission" date="2024-05" db="EMBL/GenBank/DDBJ databases">
        <title>Alkalihalobacillus sp. strain MEB203 novel alkaliphilic bacterium from Lonar Lake, India.</title>
        <authorList>
            <person name="Joshi A."/>
            <person name="Thite S."/>
            <person name="Mengade P."/>
        </authorList>
    </citation>
    <scope>NUCLEOTIDE SEQUENCE</scope>
    <source>
        <strain evidence="1">MEB 203</strain>
    </source>
</reference>
<evidence type="ECO:0000313" key="2">
    <source>
        <dbReference type="Proteomes" id="UP001148125"/>
    </source>
</evidence>
<name>A0ABT5VIA3_9BACI</name>
<dbReference type="Proteomes" id="UP001148125">
    <property type="component" value="Unassembled WGS sequence"/>
</dbReference>
<sequence length="189" mass="20190">MSEQYVAVTGSWLDAIGQILSAIGYTLQLQEERDANIRKVVIGEGVQAVGNALQAVVEEDPIARTGDWIEAGGAATTSIAVALQLEEENLEYQRLEVVGDSLQSLGPAISASVEDNNELFVALYLQSIGAAIEAIGGLKEIRGLGRLGLQFSAIGNWIQVLGTTLQAVVLTRELITSEYEEFPSQGNNE</sequence>
<evidence type="ECO:0000313" key="1">
    <source>
        <dbReference type="EMBL" id="MDE5415181.1"/>
    </source>
</evidence>
<comment type="caution">
    <text evidence="1">The sequence shown here is derived from an EMBL/GenBank/DDBJ whole genome shotgun (WGS) entry which is preliminary data.</text>
</comment>